<accession>A0A9P5S741</accession>
<keyword evidence="1" id="KW-0175">Coiled coil</keyword>
<dbReference type="AlphaFoldDB" id="A0A9P5S741"/>
<feature type="coiled-coil region" evidence="1">
    <location>
        <begin position="92"/>
        <end position="149"/>
    </location>
</feature>
<sequence>MDRLASSSFDRHLSSNGHAQWDPISMGWTTTSDNLTTVAQPRSELPPPASAWEREENLTLTLSSSPRKYLALSASIWGPGWHQVEPLPPSFVKTLEQSELELQAQAQALALEKAALAAANPKAIAKKAKREAKAAAAALAAAAAAAQEQGEGSSSHVVMADANPCSAVSSTTSDVAGSASPNALCSSRLPRSLQFVD</sequence>
<gene>
    <name evidence="2" type="ORF">BG015_002491</name>
</gene>
<protein>
    <submittedName>
        <fullName evidence="2">Uncharacterized protein</fullName>
    </submittedName>
</protein>
<name>A0A9P5S741_9FUNG</name>
<reference evidence="2" key="1">
    <citation type="journal article" date="2020" name="Fungal Divers.">
        <title>Resolving the Mortierellaceae phylogeny through synthesis of multi-gene phylogenetics and phylogenomics.</title>
        <authorList>
            <person name="Vandepol N."/>
            <person name="Liber J."/>
            <person name="Desiro A."/>
            <person name="Na H."/>
            <person name="Kennedy M."/>
            <person name="Barry K."/>
            <person name="Grigoriev I.V."/>
            <person name="Miller A.N."/>
            <person name="O'Donnell K."/>
            <person name="Stajich J.E."/>
            <person name="Bonito G."/>
        </authorList>
    </citation>
    <scope>NUCLEOTIDE SEQUENCE</scope>
    <source>
        <strain evidence="2">NRRL 6426</strain>
    </source>
</reference>
<evidence type="ECO:0000313" key="3">
    <source>
        <dbReference type="Proteomes" id="UP000748756"/>
    </source>
</evidence>
<keyword evidence="3" id="KW-1185">Reference proteome</keyword>
<dbReference type="OrthoDB" id="2447240at2759"/>
<evidence type="ECO:0000256" key="1">
    <source>
        <dbReference type="SAM" id="Coils"/>
    </source>
</evidence>
<proteinExistence type="predicted"/>
<dbReference type="Proteomes" id="UP000748756">
    <property type="component" value="Unassembled WGS sequence"/>
</dbReference>
<organism evidence="2 3">
    <name type="scientific">Linnemannia schmuckeri</name>
    <dbReference type="NCBI Taxonomy" id="64567"/>
    <lineage>
        <taxon>Eukaryota</taxon>
        <taxon>Fungi</taxon>
        <taxon>Fungi incertae sedis</taxon>
        <taxon>Mucoromycota</taxon>
        <taxon>Mortierellomycotina</taxon>
        <taxon>Mortierellomycetes</taxon>
        <taxon>Mortierellales</taxon>
        <taxon>Mortierellaceae</taxon>
        <taxon>Linnemannia</taxon>
    </lineage>
</organism>
<dbReference type="EMBL" id="JAAAUQ010000015">
    <property type="protein sequence ID" value="KAF9156696.1"/>
    <property type="molecule type" value="Genomic_DNA"/>
</dbReference>
<evidence type="ECO:0000313" key="2">
    <source>
        <dbReference type="EMBL" id="KAF9156696.1"/>
    </source>
</evidence>
<comment type="caution">
    <text evidence="2">The sequence shown here is derived from an EMBL/GenBank/DDBJ whole genome shotgun (WGS) entry which is preliminary data.</text>
</comment>